<keyword evidence="5" id="KW-0809">Transit peptide</keyword>
<dbReference type="SUPFAM" id="SSF53800">
    <property type="entry name" value="Chelatase"/>
    <property type="match status" value="1"/>
</dbReference>
<comment type="similarity">
    <text evidence="3 13">Belongs to the ferrochelatase family.</text>
</comment>
<dbReference type="NCBIfam" id="TIGR00109">
    <property type="entry name" value="hemH"/>
    <property type="match status" value="1"/>
</dbReference>
<dbReference type="EC" id="4.98.1.1" evidence="13"/>
<evidence type="ECO:0000256" key="1">
    <source>
        <dbReference type="ARBA" id="ARBA00004443"/>
    </source>
</evidence>
<proteinExistence type="inferred from homology"/>
<dbReference type="Gene3D" id="3.40.50.1400">
    <property type="match status" value="2"/>
</dbReference>
<evidence type="ECO:0000313" key="15">
    <source>
        <dbReference type="RefSeq" id="XP_015585318.1"/>
    </source>
</evidence>
<keyword evidence="6 13" id="KW-0408">Iron</keyword>
<evidence type="ECO:0000256" key="4">
    <source>
        <dbReference type="ARBA" id="ARBA00022792"/>
    </source>
</evidence>
<comment type="catalytic activity">
    <reaction evidence="12">
        <text>heme b + 2 H(+) = protoporphyrin IX + Fe(2+)</text>
        <dbReference type="Rhea" id="RHEA:22584"/>
        <dbReference type="ChEBI" id="CHEBI:15378"/>
        <dbReference type="ChEBI" id="CHEBI:29033"/>
        <dbReference type="ChEBI" id="CHEBI:57306"/>
        <dbReference type="ChEBI" id="CHEBI:60344"/>
        <dbReference type="EC" id="4.98.1.1"/>
    </reaction>
    <physiologicalReaction direction="right-to-left" evidence="12">
        <dbReference type="Rhea" id="RHEA:22586"/>
    </physiologicalReaction>
</comment>
<keyword evidence="7" id="KW-0496">Mitochondrion</keyword>
<reference evidence="15" key="1">
    <citation type="submission" date="2025-08" db="UniProtKB">
        <authorList>
            <consortium name="RefSeq"/>
        </authorList>
    </citation>
    <scope>IDENTIFICATION</scope>
</reference>
<evidence type="ECO:0000256" key="2">
    <source>
        <dbReference type="ARBA" id="ARBA00004943"/>
    </source>
</evidence>
<name>A0AAJ7FCQ1_CEPCN</name>
<evidence type="ECO:0000256" key="12">
    <source>
        <dbReference type="ARBA" id="ARBA00049915"/>
    </source>
</evidence>
<dbReference type="InterPro" id="IPR001015">
    <property type="entry name" value="Ferrochelatase"/>
</dbReference>
<evidence type="ECO:0000256" key="7">
    <source>
        <dbReference type="ARBA" id="ARBA00023128"/>
    </source>
</evidence>
<evidence type="ECO:0000313" key="14">
    <source>
        <dbReference type="Proteomes" id="UP000694920"/>
    </source>
</evidence>
<evidence type="ECO:0000256" key="13">
    <source>
        <dbReference type="RuleBase" id="RU000607"/>
    </source>
</evidence>
<dbReference type="HAMAP" id="MF_00323">
    <property type="entry name" value="Ferrochelatase"/>
    <property type="match status" value="1"/>
</dbReference>
<keyword evidence="9" id="KW-0472">Membrane</keyword>
<gene>
    <name evidence="15" type="primary">LOC107263041</name>
</gene>
<dbReference type="Proteomes" id="UP000694920">
    <property type="component" value="Unplaced"/>
</dbReference>
<dbReference type="CDD" id="cd03411">
    <property type="entry name" value="Ferrochelatase_N"/>
    <property type="match status" value="1"/>
</dbReference>
<sequence length="398" mass="45271">MSIIKISTALHLGKQNMKMPGLFVRSMSITAEPKQQSDIKPKTGILMLNMGGPINTDKVPEYLLRIMTDRDMIQLPVQSQLGPWIAKRRTPDVQKKYAEIGGGSPILKWTNIQGELLCKQLDKVSPDTAPHKHYVAFRYTDPLTEDTLQQIEEDGVEHTIIFSQYPQYSCATTGSSFNAIYKYYRQKQLPKNMKWSIIDRWATHPLLVKTFAERIRAELVQFPSDIRNDVLILFSAHSLPLKAVNRGDAYPSEVGATVALVMQELNHCNPHSLVWQSKVGPLPWLAPFTDDAIKGYVKQGKKNFILVPIAFVNEHIETLHELDIEYCHELAQEVGVERIRRAAAPNDHALFIDAMTDIVTTHMRSDQPIKPKFLTRCPHCVNENCARSKDWYAQICKV</sequence>
<accession>A0AAJ7FCQ1</accession>
<dbReference type="GeneID" id="107263041"/>
<dbReference type="CTD" id="2235"/>
<organism evidence="14 15">
    <name type="scientific">Cephus cinctus</name>
    <name type="common">Wheat stem sawfly</name>
    <dbReference type="NCBI Taxonomy" id="211228"/>
    <lineage>
        <taxon>Eukaryota</taxon>
        <taxon>Metazoa</taxon>
        <taxon>Ecdysozoa</taxon>
        <taxon>Arthropoda</taxon>
        <taxon>Hexapoda</taxon>
        <taxon>Insecta</taxon>
        <taxon>Pterygota</taxon>
        <taxon>Neoptera</taxon>
        <taxon>Endopterygota</taxon>
        <taxon>Hymenoptera</taxon>
        <taxon>Cephoidea</taxon>
        <taxon>Cephidae</taxon>
        <taxon>Cephus</taxon>
    </lineage>
</organism>
<keyword evidence="11 13" id="KW-0627">Porphyrin biosynthesis</keyword>
<protein>
    <recommendedName>
        <fullName evidence="13">Ferrochelatase</fullName>
        <ecNumber evidence="13">4.98.1.1</ecNumber>
    </recommendedName>
</protein>
<comment type="pathway">
    <text evidence="2 13">Porphyrin-containing compound metabolism; protoheme biosynthesis; protoheme from protoporphyrin-IX: step 1/1.</text>
</comment>
<dbReference type="GO" id="GO:0006783">
    <property type="term" value="P:heme biosynthetic process"/>
    <property type="evidence" value="ECO:0007669"/>
    <property type="project" value="UniProtKB-UniRule"/>
</dbReference>
<evidence type="ECO:0000256" key="5">
    <source>
        <dbReference type="ARBA" id="ARBA00022946"/>
    </source>
</evidence>
<evidence type="ECO:0000256" key="11">
    <source>
        <dbReference type="ARBA" id="ARBA00023244"/>
    </source>
</evidence>
<keyword evidence="10 13" id="KW-0456">Lyase</keyword>
<dbReference type="GO" id="GO:0004325">
    <property type="term" value="F:ferrochelatase activity"/>
    <property type="evidence" value="ECO:0007669"/>
    <property type="project" value="UniProtKB-UniRule"/>
</dbReference>
<dbReference type="PANTHER" id="PTHR11108">
    <property type="entry name" value="FERROCHELATASE"/>
    <property type="match status" value="1"/>
</dbReference>
<dbReference type="InterPro" id="IPR033659">
    <property type="entry name" value="Ferrochelatase_N"/>
</dbReference>
<dbReference type="PANTHER" id="PTHR11108:SF1">
    <property type="entry name" value="FERROCHELATASE, MITOCHONDRIAL"/>
    <property type="match status" value="1"/>
</dbReference>
<evidence type="ECO:0000256" key="3">
    <source>
        <dbReference type="ARBA" id="ARBA00007718"/>
    </source>
</evidence>
<keyword evidence="14" id="KW-1185">Reference proteome</keyword>
<dbReference type="AlphaFoldDB" id="A0AAJ7FCQ1"/>
<comment type="function">
    <text evidence="13">Catalyzes the ferrous insertion into protoporphyrin IX.</text>
</comment>
<evidence type="ECO:0000256" key="8">
    <source>
        <dbReference type="ARBA" id="ARBA00023133"/>
    </source>
</evidence>
<evidence type="ECO:0000256" key="6">
    <source>
        <dbReference type="ARBA" id="ARBA00023004"/>
    </source>
</evidence>
<dbReference type="Pfam" id="PF00762">
    <property type="entry name" value="Ferrochelatase"/>
    <property type="match status" value="1"/>
</dbReference>
<comment type="subcellular location">
    <subcellularLocation>
        <location evidence="1">Mitochondrion inner membrane</location>
        <topology evidence="1">Peripheral membrane protein</topology>
        <orientation evidence="1">Matrix side</orientation>
    </subcellularLocation>
</comment>
<keyword evidence="4 13" id="KW-0999">Mitochondrion inner membrane</keyword>
<evidence type="ECO:0000256" key="9">
    <source>
        <dbReference type="ARBA" id="ARBA00023136"/>
    </source>
</evidence>
<dbReference type="RefSeq" id="XP_015585318.1">
    <property type="nucleotide sequence ID" value="XM_015729832.1"/>
</dbReference>
<dbReference type="FunFam" id="3.40.50.1400:FF:000003">
    <property type="entry name" value="Ferrochelatase"/>
    <property type="match status" value="1"/>
</dbReference>
<keyword evidence="8 13" id="KW-0350">Heme biosynthesis</keyword>
<dbReference type="PROSITE" id="PS00534">
    <property type="entry name" value="FERROCHELATASE"/>
    <property type="match status" value="1"/>
</dbReference>
<dbReference type="KEGG" id="ccin:107263041"/>
<evidence type="ECO:0000256" key="10">
    <source>
        <dbReference type="ARBA" id="ARBA00023239"/>
    </source>
</evidence>
<dbReference type="CDD" id="cd00419">
    <property type="entry name" value="Ferrochelatase_C"/>
    <property type="match status" value="1"/>
</dbReference>
<dbReference type="GO" id="GO:0005743">
    <property type="term" value="C:mitochondrial inner membrane"/>
    <property type="evidence" value="ECO:0007669"/>
    <property type="project" value="UniProtKB-SubCell"/>
</dbReference>
<dbReference type="InterPro" id="IPR033644">
    <property type="entry name" value="Ferrochelatase_C"/>
</dbReference>
<dbReference type="InterPro" id="IPR019772">
    <property type="entry name" value="Ferrochelatase_AS"/>
</dbReference>